<evidence type="ECO:0000256" key="1">
    <source>
        <dbReference type="SAM" id="SignalP"/>
    </source>
</evidence>
<dbReference type="Pfam" id="PF07583">
    <property type="entry name" value="PSCyt2"/>
    <property type="match status" value="1"/>
</dbReference>
<dbReference type="PANTHER" id="PTHR35889">
    <property type="entry name" value="CYCLOINULO-OLIGOSACCHARIDE FRUCTANOTRANSFERASE-RELATED"/>
    <property type="match status" value="1"/>
</dbReference>
<dbReference type="Gene3D" id="2.60.120.200">
    <property type="match status" value="1"/>
</dbReference>
<dbReference type="Pfam" id="PF07635">
    <property type="entry name" value="PSCyt1"/>
    <property type="match status" value="1"/>
</dbReference>
<keyword evidence="1" id="KW-0732">Signal</keyword>
<sequence precursor="true">MFLLRRFALLVVMSCSVASSAEQEFPSDQLEFFETRIRPVLVEHCYGCHNSQDTAEGDLILDHRSRFLQGGQSGTTLNLEAPRESLLLRVMRHEIEGFEMPLGENALDPSVIADFEKWIAMGAPDPRENPPAGSDLTNVVTWESQLQERVSWWSFRSLRSVTPPLAADSNDAQHPVDRFIAARLNETGLTPVPRASRRDLVRRLSLVVRGIVPTVEETESFLSDERPDAYERLVDRWLNSREFGEHWARCWMDVIRYAESHGSEGDPAIPYAWKYRDYLIHALNDDVPYDQLVREHVAGDLLENPRIDPETQVNQSVIATAHWRMCFHGFAPTDALDEKVKFVDDQINVFSKAFMALTVSCARCHNHKFDPISQEDYYALFGVIGSPRPGILDANSEEKQYRNRDELTEIKESLRSEQANVWLSRVESFDETVNEFVERSMSEADLFYPLKLSSSDVESKSDARQKLLQAASATGDHASDSGDDANIYAHWNLRDPESASEWYSFGNGTVDSITPAGDFSLLEGLASDAPLLKSGIYSHGLSTKHRAAFMSRNLHLDGKYEIWVRVQGSGDAMVRYSVQNYPRHGTVYSVTSLKNGKPQWIRYDASYWDGDDIHIELTTAADSPVLAKPVDRSWFGVREVVVAPVGSFTPPQESSASSILVSLIGSDISHESSALRKQTQAVIRKAIEDWKRGTCTDQQVDLLNELVSVGYLPKLGSGSDRLQEMVAQYRSLEEEVPLPNRVPGQLDAESADQALFIRGQHRHPGNVVARRFLESIDATPYQFTDTTGTSGRRQLAEDLIRDDNPLTKRVIVNRIWHYVFGAGLVRTVDNFGLLGEEPSHPELLDYLAYRFAEQGWSIKQLIRELLLTETWQQSSVASKEAQEFDPENRLLSHASIRRMTGEMLRDSILVASGQLDRTLFGPPDRNGEKSKRRSVYLAVIRNDMDPFLATFNMPVPFATQGRRDVTNVPAQSLTLLNDPFVLHASQQLGATSQNLNDENRIQHLMNSVLGRPADSRELSAASDFVAELRTFYQQQSAVRQRLVTQLDEHENHLAVLESRVRYRILNARGNGDDVDLHFPSLVAEWNFDHDLNDTTGRFQGTAHGDCRIEDGALVLGGSGYVSTGPLEDNLRTKSLEVIVQLSNLEQRGGGVMSVQTLSGADFDAIVYGEQEPQHWLAGSNSFQRTSSLQGPAEHEAVKSPVHLVMTYDDDGTISCYRNGRLYGTPYRKANLRPFKGGGSQILFGLRHSPPVENRFLTGRIERARLYDSALTAEELQALANEDSTFVSSEELSAAMSSEESLQANEIRQTISNLKQSLSELGAEKSEQDAWADFVHGLLNLKEFIYIR</sequence>
<evidence type="ECO:0000259" key="4">
    <source>
        <dbReference type="Pfam" id="PF07635"/>
    </source>
</evidence>
<dbReference type="PANTHER" id="PTHR35889:SF3">
    <property type="entry name" value="F-BOX DOMAIN-CONTAINING PROTEIN"/>
    <property type="match status" value="1"/>
</dbReference>
<name>A0A5C5X1T0_9PLAN</name>
<protein>
    <submittedName>
        <fullName evidence="5">Planctomycete cytochrome C</fullName>
    </submittedName>
</protein>
<dbReference type="InterPro" id="IPR022655">
    <property type="entry name" value="DUF1553"/>
</dbReference>
<keyword evidence="6" id="KW-1185">Reference proteome</keyword>
<gene>
    <name evidence="5" type="ORF">KOR42_02310</name>
</gene>
<feature type="domain" description="DUF1553" evidence="3">
    <location>
        <begin position="791"/>
        <end position="1024"/>
    </location>
</feature>
<evidence type="ECO:0000259" key="3">
    <source>
        <dbReference type="Pfam" id="PF07587"/>
    </source>
</evidence>
<dbReference type="InterPro" id="IPR011429">
    <property type="entry name" value="Cyt_c_Planctomycete-type"/>
</dbReference>
<dbReference type="EMBL" id="SIHI01000001">
    <property type="protein sequence ID" value="TWT56876.1"/>
    <property type="molecule type" value="Genomic_DNA"/>
</dbReference>
<feature type="domain" description="DUF1549" evidence="2">
    <location>
        <begin position="175"/>
        <end position="384"/>
    </location>
</feature>
<feature type="domain" description="Cytochrome C Planctomycete-type" evidence="4">
    <location>
        <begin position="45"/>
        <end position="101"/>
    </location>
</feature>
<feature type="signal peptide" evidence="1">
    <location>
        <begin position="1"/>
        <end position="21"/>
    </location>
</feature>
<feature type="chain" id="PRO_5022866951" evidence="1">
    <location>
        <begin position="22"/>
        <end position="1347"/>
    </location>
</feature>
<evidence type="ECO:0000259" key="2">
    <source>
        <dbReference type="Pfam" id="PF07583"/>
    </source>
</evidence>
<dbReference type="Pfam" id="PF13385">
    <property type="entry name" value="Laminin_G_3"/>
    <property type="match status" value="1"/>
</dbReference>
<reference evidence="5 6" key="1">
    <citation type="submission" date="2019-02" db="EMBL/GenBank/DDBJ databases">
        <title>Deep-cultivation of Planctomycetes and their phenomic and genomic characterization uncovers novel biology.</title>
        <authorList>
            <person name="Wiegand S."/>
            <person name="Jogler M."/>
            <person name="Boedeker C."/>
            <person name="Pinto D."/>
            <person name="Vollmers J."/>
            <person name="Rivas-Marin E."/>
            <person name="Kohn T."/>
            <person name="Peeters S.H."/>
            <person name="Heuer A."/>
            <person name="Rast P."/>
            <person name="Oberbeckmann S."/>
            <person name="Bunk B."/>
            <person name="Jeske O."/>
            <person name="Meyerdierks A."/>
            <person name="Storesund J.E."/>
            <person name="Kallscheuer N."/>
            <person name="Luecker S."/>
            <person name="Lage O.M."/>
            <person name="Pohl T."/>
            <person name="Merkel B.J."/>
            <person name="Hornburger P."/>
            <person name="Mueller R.-W."/>
            <person name="Bruemmer F."/>
            <person name="Labrenz M."/>
            <person name="Spormann A.M."/>
            <person name="Op Den Camp H."/>
            <person name="Overmann J."/>
            <person name="Amann R."/>
            <person name="Jetten M.S.M."/>
            <person name="Mascher T."/>
            <person name="Medema M.H."/>
            <person name="Devos D.P."/>
            <person name="Kaster A.-K."/>
            <person name="Ovreas L."/>
            <person name="Rohde M."/>
            <person name="Galperin M.Y."/>
            <person name="Jogler C."/>
        </authorList>
    </citation>
    <scope>NUCLEOTIDE SEQUENCE [LARGE SCALE GENOMIC DNA]</scope>
    <source>
        <strain evidence="5 6">KOR42</strain>
    </source>
</reference>
<dbReference type="InterPro" id="IPR013320">
    <property type="entry name" value="ConA-like_dom_sf"/>
</dbReference>
<evidence type="ECO:0000313" key="5">
    <source>
        <dbReference type="EMBL" id="TWT56876.1"/>
    </source>
</evidence>
<evidence type="ECO:0000313" key="6">
    <source>
        <dbReference type="Proteomes" id="UP000317243"/>
    </source>
</evidence>
<accession>A0A5C5X1T0</accession>
<dbReference type="SUPFAM" id="SSF49899">
    <property type="entry name" value="Concanavalin A-like lectins/glucanases"/>
    <property type="match status" value="1"/>
</dbReference>
<dbReference type="Proteomes" id="UP000317243">
    <property type="component" value="Unassembled WGS sequence"/>
</dbReference>
<comment type="caution">
    <text evidence="5">The sequence shown here is derived from an EMBL/GenBank/DDBJ whole genome shotgun (WGS) entry which is preliminary data.</text>
</comment>
<dbReference type="Pfam" id="PF07587">
    <property type="entry name" value="PSD1"/>
    <property type="match status" value="1"/>
</dbReference>
<dbReference type="InterPro" id="IPR011444">
    <property type="entry name" value="DUF1549"/>
</dbReference>
<proteinExistence type="predicted"/>
<organism evidence="5 6">
    <name type="scientific">Thalassoglobus neptunius</name>
    <dbReference type="NCBI Taxonomy" id="1938619"/>
    <lineage>
        <taxon>Bacteria</taxon>
        <taxon>Pseudomonadati</taxon>
        <taxon>Planctomycetota</taxon>
        <taxon>Planctomycetia</taxon>
        <taxon>Planctomycetales</taxon>
        <taxon>Planctomycetaceae</taxon>
        <taxon>Thalassoglobus</taxon>
    </lineage>
</organism>